<dbReference type="AlphaFoldDB" id="A0A0A8Y442"/>
<reference evidence="1" key="1">
    <citation type="submission" date="2014-09" db="EMBL/GenBank/DDBJ databases">
        <authorList>
            <person name="Magalhaes I.L.F."/>
            <person name="Oliveira U."/>
            <person name="Santos F.R."/>
            <person name="Vidigal T.H.D.A."/>
            <person name="Brescovit A.D."/>
            <person name="Santos A.J."/>
        </authorList>
    </citation>
    <scope>NUCLEOTIDE SEQUENCE</scope>
    <source>
        <tissue evidence="1">Shoot tissue taken approximately 20 cm above the soil surface</tissue>
    </source>
</reference>
<protein>
    <submittedName>
        <fullName evidence="1">Uncharacterized protein</fullName>
    </submittedName>
</protein>
<proteinExistence type="predicted"/>
<sequence>MDGSTQNGGGQSHSFSLSFSFSVLCDLNFLGLELQGFVVVI</sequence>
<organism evidence="1">
    <name type="scientific">Arundo donax</name>
    <name type="common">Giant reed</name>
    <name type="synonym">Donax arundinaceus</name>
    <dbReference type="NCBI Taxonomy" id="35708"/>
    <lineage>
        <taxon>Eukaryota</taxon>
        <taxon>Viridiplantae</taxon>
        <taxon>Streptophyta</taxon>
        <taxon>Embryophyta</taxon>
        <taxon>Tracheophyta</taxon>
        <taxon>Spermatophyta</taxon>
        <taxon>Magnoliopsida</taxon>
        <taxon>Liliopsida</taxon>
        <taxon>Poales</taxon>
        <taxon>Poaceae</taxon>
        <taxon>PACMAD clade</taxon>
        <taxon>Arundinoideae</taxon>
        <taxon>Arundineae</taxon>
        <taxon>Arundo</taxon>
    </lineage>
</organism>
<name>A0A0A8Y442_ARUDO</name>
<accession>A0A0A8Y442</accession>
<dbReference type="EMBL" id="GBRH01277770">
    <property type="protein sequence ID" value="JAD20125.1"/>
    <property type="molecule type" value="Transcribed_RNA"/>
</dbReference>
<reference evidence="1" key="2">
    <citation type="journal article" date="2015" name="Data Brief">
        <title>Shoot transcriptome of the giant reed, Arundo donax.</title>
        <authorList>
            <person name="Barrero R.A."/>
            <person name="Guerrero F.D."/>
            <person name="Moolhuijzen P."/>
            <person name="Goolsby J.A."/>
            <person name="Tidwell J."/>
            <person name="Bellgard S.E."/>
            <person name="Bellgard M.I."/>
        </authorList>
    </citation>
    <scope>NUCLEOTIDE SEQUENCE</scope>
    <source>
        <tissue evidence="1">Shoot tissue taken approximately 20 cm above the soil surface</tissue>
    </source>
</reference>
<evidence type="ECO:0000313" key="1">
    <source>
        <dbReference type="EMBL" id="JAD20125.1"/>
    </source>
</evidence>